<reference evidence="2 3" key="1">
    <citation type="submission" date="2010-08" db="EMBL/GenBank/DDBJ databases">
        <authorList>
            <person name="Muzny D."/>
            <person name="Qin X."/>
            <person name="Deng J."/>
            <person name="Jiang H."/>
            <person name="Liu Y."/>
            <person name="Qu J."/>
            <person name="Song X.-Z."/>
            <person name="Zhang L."/>
            <person name="Thornton R."/>
            <person name="Coyle M."/>
            <person name="Francisco L."/>
            <person name="Jackson L."/>
            <person name="Javaid M."/>
            <person name="Korchina V."/>
            <person name="Kovar C."/>
            <person name="Mata R."/>
            <person name="Mathew T."/>
            <person name="Ngo R."/>
            <person name="Nguyen L."/>
            <person name="Nguyen N."/>
            <person name="Okwuonu G."/>
            <person name="Ongeri F."/>
            <person name="Pham C."/>
            <person name="Simmons D."/>
            <person name="Wilczek-Boney K."/>
            <person name="Hale W."/>
            <person name="Jakkamsetti A."/>
            <person name="Pham P."/>
            <person name="Ruth R."/>
            <person name="San Lucas F."/>
            <person name="Warren J."/>
            <person name="Zhang J."/>
            <person name="Zhao Z."/>
            <person name="Zhou C."/>
            <person name="Zhu D."/>
            <person name="Lee S."/>
            <person name="Bess C."/>
            <person name="Blankenburg K."/>
            <person name="Forbes L."/>
            <person name="Fu Q."/>
            <person name="Gubbala S."/>
            <person name="Hirani K."/>
            <person name="Jayaseelan J.C."/>
            <person name="Lara F."/>
            <person name="Munidasa M."/>
            <person name="Palculict T."/>
            <person name="Patil S."/>
            <person name="Pu L.-L."/>
            <person name="Saada N."/>
            <person name="Tang L."/>
            <person name="Weissenberger G."/>
            <person name="Zhu Y."/>
            <person name="Hemphill L."/>
            <person name="Shang Y."/>
            <person name="Youmans B."/>
            <person name="Ayvaz T."/>
            <person name="Ross M."/>
            <person name="Santibanez J."/>
            <person name="Aqrawi P."/>
            <person name="Gross S."/>
            <person name="Joshi V."/>
            <person name="Fowler G."/>
            <person name="Nazareth L."/>
            <person name="Reid J."/>
            <person name="Worley K."/>
            <person name="Petrosino J."/>
            <person name="Highlander S."/>
            <person name="Gibbs R."/>
        </authorList>
    </citation>
    <scope>NUCLEOTIDE SEQUENCE [LARGE SCALE GENOMIC DNA]</scope>
    <source>
        <strain evidence="2 3">ATCC 27679</strain>
    </source>
</reference>
<dbReference type="InterPro" id="IPR001387">
    <property type="entry name" value="Cro/C1-type_HTH"/>
</dbReference>
<gene>
    <name evidence="2" type="ORF">HMPREF0168_2189</name>
</gene>
<feature type="domain" description="HTH cro/C1-type" evidence="1">
    <location>
        <begin position="34"/>
        <end position="76"/>
    </location>
</feature>
<dbReference type="InterPro" id="IPR010982">
    <property type="entry name" value="Lambda_DNA-bd_dom_sf"/>
</dbReference>
<proteinExistence type="predicted"/>
<protein>
    <recommendedName>
        <fullName evidence="1">HTH cro/C1-type domain-containing protein</fullName>
    </recommendedName>
</protein>
<dbReference type="HOGENOM" id="CLU_2010816_0_0_11"/>
<dbReference type="AlphaFoldDB" id="E0QAN1"/>
<dbReference type="SUPFAM" id="SSF47413">
    <property type="entry name" value="lambda repressor-like DNA-binding domains"/>
    <property type="match status" value="1"/>
</dbReference>
<evidence type="ECO:0000259" key="1">
    <source>
        <dbReference type="PROSITE" id="PS50943"/>
    </source>
</evidence>
<dbReference type="PROSITE" id="PS50943">
    <property type="entry name" value="HTH_CROC1"/>
    <property type="match status" value="1"/>
</dbReference>
<comment type="caution">
    <text evidence="2">The sequence shown here is derived from an EMBL/GenBank/DDBJ whole genome shotgun (WGS) entry which is preliminary data.</text>
</comment>
<dbReference type="Proteomes" id="UP000003323">
    <property type="component" value="Unassembled WGS sequence"/>
</dbReference>
<evidence type="ECO:0000313" key="2">
    <source>
        <dbReference type="EMBL" id="EFM40379.1"/>
    </source>
</evidence>
<dbReference type="RefSeq" id="WP_003843362.1">
    <property type="nucleotide sequence ID" value="NZ_GL405228.1"/>
</dbReference>
<evidence type="ECO:0000313" key="3">
    <source>
        <dbReference type="Proteomes" id="UP000003323"/>
    </source>
</evidence>
<dbReference type="GO" id="GO:0003677">
    <property type="term" value="F:DNA binding"/>
    <property type="evidence" value="ECO:0007669"/>
    <property type="project" value="InterPro"/>
</dbReference>
<name>E0QAN1_9BIFI</name>
<sequence>MTTVSIQPSATLRRQDTVAMNVNMILANTGLYKRDLAKAMGISPQAMASRLQSKAIWSIDEVCAAADFFGLPITALLDPFLTPAKALDIISKHEGGSPVADTIRDSRIRRAWILTA</sequence>
<dbReference type="CDD" id="cd00093">
    <property type="entry name" value="HTH_XRE"/>
    <property type="match status" value="1"/>
</dbReference>
<dbReference type="EMBL" id="AEEQ01000015">
    <property type="protein sequence ID" value="EFM40379.1"/>
    <property type="molecule type" value="Genomic_DNA"/>
</dbReference>
<organism evidence="2 3">
    <name type="scientific">Bifidobacterium dentium ATCC 27679</name>
    <dbReference type="NCBI Taxonomy" id="871562"/>
    <lineage>
        <taxon>Bacteria</taxon>
        <taxon>Bacillati</taxon>
        <taxon>Actinomycetota</taxon>
        <taxon>Actinomycetes</taxon>
        <taxon>Bifidobacteriales</taxon>
        <taxon>Bifidobacteriaceae</taxon>
        <taxon>Bifidobacterium</taxon>
    </lineage>
</organism>
<accession>E0QAN1</accession>